<dbReference type="AlphaFoldDB" id="A0AAE0HVF9"/>
<evidence type="ECO:0000256" key="3">
    <source>
        <dbReference type="ARBA" id="ARBA00023002"/>
    </source>
</evidence>
<dbReference type="GO" id="GO:0016616">
    <property type="term" value="F:oxidoreductase activity, acting on the CH-OH group of donors, NAD or NADP as acceptor"/>
    <property type="evidence" value="ECO:0007669"/>
    <property type="project" value="TreeGrafter"/>
</dbReference>
<keyword evidence="2" id="KW-0521">NADP</keyword>
<dbReference type="InterPro" id="IPR036291">
    <property type="entry name" value="NAD(P)-bd_dom_sf"/>
</dbReference>
<protein>
    <submittedName>
        <fullName evidence="5">Uncharacterized protein</fullName>
    </submittedName>
</protein>
<gene>
    <name evidence="5" type="ORF">B0H66DRAFT_643140</name>
</gene>
<evidence type="ECO:0000313" key="6">
    <source>
        <dbReference type="Proteomes" id="UP001283341"/>
    </source>
</evidence>
<dbReference type="EMBL" id="JAUEDM010000007">
    <property type="protein sequence ID" value="KAK3313618.1"/>
    <property type="molecule type" value="Genomic_DNA"/>
</dbReference>
<sequence length="391" mass="42882">MASHRENRGFHIDTLARVARKTLLNEYLAVPVAAAAVWLTLDSKSSANHLTKVVEHAASLGIKLTSTHIRQVARAALYLGATGAAISLNDLLTIGSANNWTRGRPKEWQDFDREIVVITGGSSGIGENVAKGFLRRNPKTTLVIVDFAPLSWTPPSGTLGKNVHYYQADLSKPDVIRDVCARIRAEIGHPTVLINNAGVARGFTLLEGTYADVEVTLKTNLQAPFLMVKEFLPEMVRTDHGHIVHTCSMSAIVPPPGIVDYAATKAGVQALHEGLQMELRYRYNALRVRLTNVIPNFIRTPLLQGEPAQPRFLAPLLHVETVSEAIVDSVYSGYGKVVYLPGIMRYITMLRASPEWMFRSLIRNGTAELAVGFQGRQHIDEDGGLQVAPNK</sequence>
<evidence type="ECO:0000256" key="4">
    <source>
        <dbReference type="RuleBase" id="RU000363"/>
    </source>
</evidence>
<reference evidence="5" key="2">
    <citation type="submission" date="2023-06" db="EMBL/GenBank/DDBJ databases">
        <authorList>
            <consortium name="Lawrence Berkeley National Laboratory"/>
            <person name="Haridas S."/>
            <person name="Hensen N."/>
            <person name="Bonometti L."/>
            <person name="Westerberg I."/>
            <person name="Brannstrom I.O."/>
            <person name="Guillou S."/>
            <person name="Cros-Aarteil S."/>
            <person name="Calhoun S."/>
            <person name="Kuo A."/>
            <person name="Mondo S."/>
            <person name="Pangilinan J."/>
            <person name="Riley R."/>
            <person name="Labutti K."/>
            <person name="Andreopoulos B."/>
            <person name="Lipzen A."/>
            <person name="Chen C."/>
            <person name="Yanf M."/>
            <person name="Daum C."/>
            <person name="Ng V."/>
            <person name="Clum A."/>
            <person name="Steindorff A."/>
            <person name="Ohm R."/>
            <person name="Martin F."/>
            <person name="Silar P."/>
            <person name="Natvig D."/>
            <person name="Lalanne C."/>
            <person name="Gautier V."/>
            <person name="Ament-Velasquez S.L."/>
            <person name="Kruys A."/>
            <person name="Hutchinson M.I."/>
            <person name="Powell A.J."/>
            <person name="Barry K."/>
            <person name="Miller A.N."/>
            <person name="Grigoriev I.V."/>
            <person name="Debuchy R."/>
            <person name="Gladieux P."/>
            <person name="Thoren M.H."/>
            <person name="Johannesson H."/>
        </authorList>
    </citation>
    <scope>NUCLEOTIDE SEQUENCE</scope>
    <source>
        <strain evidence="5">CBS 118394</strain>
    </source>
</reference>
<comment type="caution">
    <text evidence="5">The sequence shown here is derived from an EMBL/GenBank/DDBJ whole genome shotgun (WGS) entry which is preliminary data.</text>
</comment>
<dbReference type="PRINTS" id="PR00080">
    <property type="entry name" value="SDRFAMILY"/>
</dbReference>
<dbReference type="Pfam" id="PF00106">
    <property type="entry name" value="adh_short"/>
    <property type="match status" value="1"/>
</dbReference>
<proteinExistence type="inferred from homology"/>
<dbReference type="Proteomes" id="UP001283341">
    <property type="component" value="Unassembled WGS sequence"/>
</dbReference>
<dbReference type="SUPFAM" id="SSF51735">
    <property type="entry name" value="NAD(P)-binding Rossmann-fold domains"/>
    <property type="match status" value="1"/>
</dbReference>
<dbReference type="PANTHER" id="PTHR24322:SF736">
    <property type="entry name" value="RETINOL DEHYDROGENASE 10"/>
    <property type="match status" value="1"/>
</dbReference>
<reference evidence="5" key="1">
    <citation type="journal article" date="2023" name="Mol. Phylogenet. Evol.">
        <title>Genome-scale phylogeny and comparative genomics of the fungal order Sordariales.</title>
        <authorList>
            <person name="Hensen N."/>
            <person name="Bonometti L."/>
            <person name="Westerberg I."/>
            <person name="Brannstrom I.O."/>
            <person name="Guillou S."/>
            <person name="Cros-Aarteil S."/>
            <person name="Calhoun S."/>
            <person name="Haridas S."/>
            <person name="Kuo A."/>
            <person name="Mondo S."/>
            <person name="Pangilinan J."/>
            <person name="Riley R."/>
            <person name="LaButti K."/>
            <person name="Andreopoulos B."/>
            <person name="Lipzen A."/>
            <person name="Chen C."/>
            <person name="Yan M."/>
            <person name="Daum C."/>
            <person name="Ng V."/>
            <person name="Clum A."/>
            <person name="Steindorff A."/>
            <person name="Ohm R.A."/>
            <person name="Martin F."/>
            <person name="Silar P."/>
            <person name="Natvig D.O."/>
            <person name="Lalanne C."/>
            <person name="Gautier V."/>
            <person name="Ament-Velasquez S.L."/>
            <person name="Kruys A."/>
            <person name="Hutchinson M.I."/>
            <person name="Powell A.J."/>
            <person name="Barry K."/>
            <person name="Miller A.N."/>
            <person name="Grigoriev I.V."/>
            <person name="Debuchy R."/>
            <person name="Gladieux P."/>
            <person name="Hiltunen Thoren M."/>
            <person name="Johannesson H."/>
        </authorList>
    </citation>
    <scope>NUCLEOTIDE SEQUENCE</scope>
    <source>
        <strain evidence="5">CBS 118394</strain>
    </source>
</reference>
<evidence type="ECO:0000256" key="1">
    <source>
        <dbReference type="ARBA" id="ARBA00006484"/>
    </source>
</evidence>
<dbReference type="PANTHER" id="PTHR24322">
    <property type="entry name" value="PKSB"/>
    <property type="match status" value="1"/>
</dbReference>
<dbReference type="PROSITE" id="PS00061">
    <property type="entry name" value="ADH_SHORT"/>
    <property type="match status" value="1"/>
</dbReference>
<evidence type="ECO:0000256" key="2">
    <source>
        <dbReference type="ARBA" id="ARBA00022857"/>
    </source>
</evidence>
<comment type="similarity">
    <text evidence="1 4">Belongs to the short-chain dehydrogenases/reductases (SDR) family.</text>
</comment>
<keyword evidence="3" id="KW-0560">Oxidoreductase</keyword>
<dbReference type="InterPro" id="IPR020904">
    <property type="entry name" value="Sc_DH/Rdtase_CS"/>
</dbReference>
<name>A0AAE0HVF9_9PEZI</name>
<accession>A0AAE0HVF9</accession>
<evidence type="ECO:0000313" key="5">
    <source>
        <dbReference type="EMBL" id="KAK3313618.1"/>
    </source>
</evidence>
<keyword evidence="6" id="KW-1185">Reference proteome</keyword>
<dbReference type="InterPro" id="IPR002347">
    <property type="entry name" value="SDR_fam"/>
</dbReference>
<dbReference type="PRINTS" id="PR00081">
    <property type="entry name" value="GDHRDH"/>
</dbReference>
<organism evidence="5 6">
    <name type="scientific">Apodospora peruviana</name>
    <dbReference type="NCBI Taxonomy" id="516989"/>
    <lineage>
        <taxon>Eukaryota</taxon>
        <taxon>Fungi</taxon>
        <taxon>Dikarya</taxon>
        <taxon>Ascomycota</taxon>
        <taxon>Pezizomycotina</taxon>
        <taxon>Sordariomycetes</taxon>
        <taxon>Sordariomycetidae</taxon>
        <taxon>Sordariales</taxon>
        <taxon>Lasiosphaeriaceae</taxon>
        <taxon>Apodospora</taxon>
    </lineage>
</organism>
<dbReference type="Gene3D" id="3.40.50.720">
    <property type="entry name" value="NAD(P)-binding Rossmann-like Domain"/>
    <property type="match status" value="1"/>
</dbReference>